<dbReference type="PROSITE" id="PS50853">
    <property type="entry name" value="FN3"/>
    <property type="match status" value="1"/>
</dbReference>
<evidence type="ECO:0000313" key="3">
    <source>
        <dbReference type="Proteomes" id="UP000006048"/>
    </source>
</evidence>
<organism evidence="2 3">
    <name type="scientific">Turneriella parva (strain ATCC BAA-1111 / DSM 21527 / NCTC 11395 / H)</name>
    <name type="common">Leptospira parva</name>
    <dbReference type="NCBI Taxonomy" id="869212"/>
    <lineage>
        <taxon>Bacteria</taxon>
        <taxon>Pseudomonadati</taxon>
        <taxon>Spirochaetota</taxon>
        <taxon>Spirochaetia</taxon>
        <taxon>Leptospirales</taxon>
        <taxon>Leptospiraceae</taxon>
        <taxon>Turneriella</taxon>
    </lineage>
</organism>
<keyword evidence="3" id="KW-1185">Reference proteome</keyword>
<evidence type="ECO:0000313" key="2">
    <source>
        <dbReference type="EMBL" id="AFM12973.1"/>
    </source>
</evidence>
<dbReference type="EMBL" id="CP002959">
    <property type="protein sequence ID" value="AFM12973.1"/>
    <property type="molecule type" value="Genomic_DNA"/>
</dbReference>
<dbReference type="CDD" id="cd00063">
    <property type="entry name" value="FN3"/>
    <property type="match status" value="1"/>
</dbReference>
<dbReference type="SUPFAM" id="SSF49265">
    <property type="entry name" value="Fibronectin type III"/>
    <property type="match status" value="1"/>
</dbReference>
<proteinExistence type="predicted"/>
<dbReference type="InterPro" id="IPR013783">
    <property type="entry name" value="Ig-like_fold"/>
</dbReference>
<name>I4B6R6_TURPD</name>
<reference evidence="2 3" key="1">
    <citation type="submission" date="2012-06" db="EMBL/GenBank/DDBJ databases">
        <title>The complete chromosome of genome of Turneriella parva DSM 21527.</title>
        <authorList>
            <consortium name="US DOE Joint Genome Institute (JGI-PGF)"/>
            <person name="Lucas S."/>
            <person name="Han J."/>
            <person name="Lapidus A."/>
            <person name="Bruce D."/>
            <person name="Goodwin L."/>
            <person name="Pitluck S."/>
            <person name="Peters L."/>
            <person name="Kyrpides N."/>
            <person name="Mavromatis K."/>
            <person name="Ivanova N."/>
            <person name="Mikhailova N."/>
            <person name="Chertkov O."/>
            <person name="Detter J.C."/>
            <person name="Tapia R."/>
            <person name="Han C."/>
            <person name="Land M."/>
            <person name="Hauser L."/>
            <person name="Markowitz V."/>
            <person name="Cheng J.-F."/>
            <person name="Hugenholtz P."/>
            <person name="Woyke T."/>
            <person name="Wu D."/>
            <person name="Gronow S."/>
            <person name="Wellnitz S."/>
            <person name="Brambilla E."/>
            <person name="Klenk H.-P."/>
            <person name="Eisen J.A."/>
        </authorList>
    </citation>
    <scope>NUCLEOTIDE SEQUENCE [LARGE SCALE GENOMIC DNA]</scope>
    <source>
        <strain evidence="3">ATCC BAA-1111 / DSM 21527 / NCTC 11395 / H</strain>
    </source>
</reference>
<dbReference type="InterPro" id="IPR036116">
    <property type="entry name" value="FN3_sf"/>
</dbReference>
<dbReference type="Proteomes" id="UP000006048">
    <property type="component" value="Chromosome"/>
</dbReference>
<dbReference type="InterPro" id="IPR016186">
    <property type="entry name" value="C-type_lectin-like/link_sf"/>
</dbReference>
<feature type="domain" description="Fibronectin type-III" evidence="1">
    <location>
        <begin position="9"/>
        <end position="101"/>
    </location>
</feature>
<dbReference type="RefSeq" id="WP_014803479.1">
    <property type="nucleotide sequence ID" value="NC_018020.1"/>
</dbReference>
<protein>
    <submittedName>
        <fullName evidence="2">Fibronectin type III domain protein</fullName>
    </submittedName>
</protein>
<sequence length="290" mass="29465">MAKDAAAAASGIPQAILAVNFNGQVQLTWETVNGATGYLIYYSSTPGVTKATATALAAASSPYLHTGLTNNVTLYYAVAATNAGAESALSIEVSAMPTAARKIFISSTAYTGNMGGIAGANTNCQSLATAAGLPGKFRAYISTQVTDAACNILGLSGKKSANCGLPYAPTFDAATPVQNTQGQTIQTSLYNLLNGDGGAVNCGAGNAICTGVAYNETGITASTTARTITTTGGVFATDPPGNTGCQDLTLATNDGIGTLYGTSYDINNWWYSAGWSDNCASALRIYCLQQ</sequence>
<accession>I4B6R6</accession>
<dbReference type="HOGENOM" id="CLU_959577_0_0_12"/>
<gene>
    <name evidence="2" type="ordered locus">Turpa_2329</name>
</gene>
<dbReference type="InterPro" id="IPR003961">
    <property type="entry name" value="FN3_dom"/>
</dbReference>
<dbReference type="Gene3D" id="2.60.40.10">
    <property type="entry name" value="Immunoglobulins"/>
    <property type="match status" value="1"/>
</dbReference>
<dbReference type="OrthoDB" id="343463at2"/>
<dbReference type="SUPFAM" id="SSF56436">
    <property type="entry name" value="C-type lectin-like"/>
    <property type="match status" value="1"/>
</dbReference>
<dbReference type="AlphaFoldDB" id="I4B6R6"/>
<dbReference type="KEGG" id="tpx:Turpa_2329"/>
<evidence type="ECO:0000259" key="1">
    <source>
        <dbReference type="PROSITE" id="PS50853"/>
    </source>
</evidence>
<dbReference type="InterPro" id="IPR016187">
    <property type="entry name" value="CTDL_fold"/>
</dbReference>
<dbReference type="Gene3D" id="3.10.100.10">
    <property type="entry name" value="Mannose-Binding Protein A, subunit A"/>
    <property type="match status" value="1"/>
</dbReference>